<keyword evidence="1" id="KW-0472">Membrane</keyword>
<gene>
    <name evidence="2" type="ORF">P0Y55_09405</name>
</gene>
<proteinExistence type="predicted"/>
<reference evidence="2" key="1">
    <citation type="submission" date="2023-03" db="EMBL/GenBank/DDBJ databases">
        <title>Andean soil-derived lignocellulolytic bacterial consortium as a source of novel taxa and putative plastic-active enzymes.</title>
        <authorList>
            <person name="Diaz-Garcia L."/>
            <person name="Chuvochina M."/>
            <person name="Feuerriegel G."/>
            <person name="Bunk B."/>
            <person name="Sproer C."/>
            <person name="Streit W.R."/>
            <person name="Rodriguez L.M."/>
            <person name="Overmann J."/>
            <person name="Jimenez D.J."/>
        </authorList>
    </citation>
    <scope>NUCLEOTIDE SEQUENCE</scope>
    <source>
        <strain evidence="2">MAG 2441</strain>
    </source>
</reference>
<dbReference type="AlphaFoldDB" id="A0AA95JDE2"/>
<accession>A0AA95JDE2</accession>
<feature type="transmembrane region" description="Helical" evidence="1">
    <location>
        <begin position="12"/>
        <end position="33"/>
    </location>
</feature>
<organism evidence="2 3">
    <name type="scientific">Candidatus Cohnella colombiensis</name>
    <dbReference type="NCBI Taxonomy" id="3121368"/>
    <lineage>
        <taxon>Bacteria</taxon>
        <taxon>Bacillati</taxon>
        <taxon>Bacillota</taxon>
        <taxon>Bacilli</taxon>
        <taxon>Bacillales</taxon>
        <taxon>Paenibacillaceae</taxon>
        <taxon>Cohnella</taxon>
    </lineage>
</organism>
<dbReference type="Proteomes" id="UP001178662">
    <property type="component" value="Chromosome"/>
</dbReference>
<sequence length="209" mass="24000">MNEVTTRRKSNKVIISILIVICLCLVTTVLYLLDEKYGFIKSSGESRPHYDFSPGFYTNDDLSVFDKQTGKKITLGMLQDDVEKILGKPKQERKRLTHANEYEGGIDVYFRIDRAAAIFITDSDRFVTMRNIGSSSERYEVQIAYGSPIYSGSNGLNTYVFVRTGLNSFEKSDKLDIDGIESTSIYLMDFINDDKRIQLFDRYYAMTFN</sequence>
<keyword evidence="1" id="KW-0812">Transmembrane</keyword>
<protein>
    <submittedName>
        <fullName evidence="2">Uncharacterized protein</fullName>
    </submittedName>
</protein>
<evidence type="ECO:0000313" key="2">
    <source>
        <dbReference type="EMBL" id="WEK56241.1"/>
    </source>
</evidence>
<dbReference type="EMBL" id="CP119317">
    <property type="protein sequence ID" value="WEK56241.1"/>
    <property type="molecule type" value="Genomic_DNA"/>
</dbReference>
<evidence type="ECO:0000313" key="3">
    <source>
        <dbReference type="Proteomes" id="UP001178662"/>
    </source>
</evidence>
<name>A0AA95JDE2_9BACL</name>
<evidence type="ECO:0000256" key="1">
    <source>
        <dbReference type="SAM" id="Phobius"/>
    </source>
</evidence>
<keyword evidence="3" id="KW-1185">Reference proteome</keyword>
<keyword evidence="1" id="KW-1133">Transmembrane helix</keyword>